<protein>
    <submittedName>
        <fullName evidence="2">Uncharacterized protein</fullName>
    </submittedName>
</protein>
<dbReference type="Proteomes" id="UP001341281">
    <property type="component" value="Chromosome 10"/>
</dbReference>
<evidence type="ECO:0000313" key="2">
    <source>
        <dbReference type="EMBL" id="WVZ98296.1"/>
    </source>
</evidence>
<accession>A0AAQ3UU39</accession>
<reference evidence="2 3" key="1">
    <citation type="submission" date="2024-02" db="EMBL/GenBank/DDBJ databases">
        <title>High-quality chromosome-scale genome assembly of Pensacola bahiagrass (Paspalum notatum Flugge var. saurae).</title>
        <authorList>
            <person name="Vega J.M."/>
            <person name="Podio M."/>
            <person name="Orjuela J."/>
            <person name="Siena L.A."/>
            <person name="Pessino S.C."/>
            <person name="Combes M.C."/>
            <person name="Mariac C."/>
            <person name="Albertini E."/>
            <person name="Pupilli F."/>
            <person name="Ortiz J.P.A."/>
            <person name="Leblanc O."/>
        </authorList>
    </citation>
    <scope>NUCLEOTIDE SEQUENCE [LARGE SCALE GENOMIC DNA]</scope>
    <source>
        <strain evidence="2">R1</strain>
        <tissue evidence="2">Leaf</tissue>
    </source>
</reference>
<dbReference type="EMBL" id="CP144754">
    <property type="protein sequence ID" value="WVZ98296.1"/>
    <property type="molecule type" value="Genomic_DNA"/>
</dbReference>
<sequence>MAQWPTAHPRPRGSYSDTKGSCASVAGAPPPRRVISPSPAPSARLRLPAFYSKTSTPPPPQPPARRCFVEHLTRFKGNPGSSDDAELTEATKSTMEEIRVLFKTFIQSSPPEASMYGDAPECTFILAVWRDSILMTIPPAAWHCPRSECPCPRAAT</sequence>
<feature type="region of interest" description="Disordered" evidence="1">
    <location>
        <begin position="1"/>
        <end position="64"/>
    </location>
</feature>
<feature type="non-terminal residue" evidence="2">
    <location>
        <position position="1"/>
    </location>
</feature>
<name>A0AAQ3UU39_PASNO</name>
<dbReference type="AlphaFoldDB" id="A0AAQ3UU39"/>
<gene>
    <name evidence="2" type="ORF">U9M48_043757</name>
</gene>
<evidence type="ECO:0000313" key="3">
    <source>
        <dbReference type="Proteomes" id="UP001341281"/>
    </source>
</evidence>
<keyword evidence="3" id="KW-1185">Reference proteome</keyword>
<proteinExistence type="predicted"/>
<evidence type="ECO:0000256" key="1">
    <source>
        <dbReference type="SAM" id="MobiDB-lite"/>
    </source>
</evidence>
<organism evidence="2 3">
    <name type="scientific">Paspalum notatum var. saurae</name>
    <dbReference type="NCBI Taxonomy" id="547442"/>
    <lineage>
        <taxon>Eukaryota</taxon>
        <taxon>Viridiplantae</taxon>
        <taxon>Streptophyta</taxon>
        <taxon>Embryophyta</taxon>
        <taxon>Tracheophyta</taxon>
        <taxon>Spermatophyta</taxon>
        <taxon>Magnoliopsida</taxon>
        <taxon>Liliopsida</taxon>
        <taxon>Poales</taxon>
        <taxon>Poaceae</taxon>
        <taxon>PACMAD clade</taxon>
        <taxon>Panicoideae</taxon>
        <taxon>Andropogonodae</taxon>
        <taxon>Paspaleae</taxon>
        <taxon>Paspalinae</taxon>
        <taxon>Paspalum</taxon>
    </lineage>
</organism>